<dbReference type="PANTHER" id="PTHR43267:SF1">
    <property type="entry name" value="TRNA THREONYLCARBAMOYLADENOSINE DEHYDRATASE"/>
    <property type="match status" value="1"/>
</dbReference>
<evidence type="ECO:0000313" key="2">
    <source>
        <dbReference type="EMBL" id="ATF91336.1"/>
    </source>
</evidence>
<proteinExistence type="predicted"/>
<dbReference type="EMBL" id="CP023525">
    <property type="protein sequence ID" value="ATF91336.1"/>
    <property type="molecule type" value="Genomic_DNA"/>
</dbReference>
<reference evidence="2 3" key="1">
    <citation type="submission" date="2017-09" db="EMBL/GenBank/DDBJ databases">
        <title>FDA dAtabase for Regulatory Grade micrObial Sequences (FDA-ARGOS): Supporting development and validation of Infectious Disease Dx tests.</title>
        <authorList>
            <person name="Minogue T."/>
            <person name="Wolcott M."/>
            <person name="Wasieloski L."/>
            <person name="Aguilar W."/>
            <person name="Moore D."/>
            <person name="Tallon L."/>
            <person name="Sadzewicz L."/>
            <person name="Ott S."/>
            <person name="Zhao X."/>
            <person name="Nagaraj S."/>
            <person name="Vavikolanu K."/>
            <person name="Aluvathingal J."/>
            <person name="Nadendla S."/>
            <person name="Sichtig H."/>
        </authorList>
    </citation>
    <scope>NUCLEOTIDE SEQUENCE [LARGE SCALE GENOMIC DNA]</scope>
    <source>
        <strain evidence="2 3">FDAARGOS_392</strain>
    </source>
</reference>
<dbReference type="Gene3D" id="3.40.50.720">
    <property type="entry name" value="NAD(P)-binding Rossmann-like Domain"/>
    <property type="match status" value="1"/>
</dbReference>
<dbReference type="GO" id="GO:0061503">
    <property type="term" value="F:tRNA threonylcarbamoyladenosine dehydratase"/>
    <property type="evidence" value="ECO:0007669"/>
    <property type="project" value="TreeGrafter"/>
</dbReference>
<name>A0A291DUN3_9ENTR</name>
<organism evidence="2 3">
    <name type="scientific">Cedecea neteri</name>
    <dbReference type="NCBI Taxonomy" id="158822"/>
    <lineage>
        <taxon>Bacteria</taxon>
        <taxon>Pseudomonadati</taxon>
        <taxon>Pseudomonadota</taxon>
        <taxon>Gammaproteobacteria</taxon>
        <taxon>Enterobacterales</taxon>
        <taxon>Enterobacteriaceae</taxon>
        <taxon>Cedecea</taxon>
    </lineage>
</organism>
<dbReference type="RefSeq" id="WP_061278085.1">
    <property type="nucleotide sequence ID" value="NZ_CP023525.1"/>
</dbReference>
<protein>
    <recommendedName>
        <fullName evidence="1">THIF-type NAD/FAD binding fold domain-containing protein</fullName>
    </recommendedName>
</protein>
<dbReference type="GO" id="GO:0061504">
    <property type="term" value="P:cyclic threonylcarbamoyladenosine biosynthetic process"/>
    <property type="evidence" value="ECO:0007669"/>
    <property type="project" value="TreeGrafter"/>
</dbReference>
<dbReference type="SUPFAM" id="SSF69572">
    <property type="entry name" value="Activating enzymes of the ubiquitin-like proteins"/>
    <property type="match status" value="1"/>
</dbReference>
<dbReference type="GO" id="GO:0008641">
    <property type="term" value="F:ubiquitin-like modifier activating enzyme activity"/>
    <property type="evidence" value="ECO:0007669"/>
    <property type="project" value="InterPro"/>
</dbReference>
<dbReference type="PANTHER" id="PTHR43267">
    <property type="entry name" value="TRNA THREONYLCARBAMOYLADENOSINE DEHYDRATASE"/>
    <property type="match status" value="1"/>
</dbReference>
<evidence type="ECO:0000313" key="3">
    <source>
        <dbReference type="Proteomes" id="UP000217979"/>
    </source>
</evidence>
<accession>A0A291DUN3</accession>
<dbReference type="Proteomes" id="UP000217979">
    <property type="component" value="Chromosome"/>
</dbReference>
<gene>
    <name evidence="2" type="ORF">CO704_04155</name>
</gene>
<evidence type="ECO:0000259" key="1">
    <source>
        <dbReference type="Pfam" id="PF00899"/>
    </source>
</evidence>
<feature type="domain" description="THIF-type NAD/FAD binding fold" evidence="1">
    <location>
        <begin position="119"/>
        <end position="356"/>
    </location>
</feature>
<dbReference type="InterPro" id="IPR035985">
    <property type="entry name" value="Ubiquitin-activating_enz"/>
</dbReference>
<dbReference type="AlphaFoldDB" id="A0A291DUN3"/>
<dbReference type="Pfam" id="PF00899">
    <property type="entry name" value="ThiF"/>
    <property type="match status" value="1"/>
</dbReference>
<sequence length="363" mass="41337">MSAIDKLRLRESVGIIPHESGIELFKSNTRENISLRMNFPDIINLLNYFNGKTSIKSISEKYGSIDNEQLKKLAIYLKEQFVFIEQDIVYPIDRIQNDYRLINLLEDYFHSTSEVVLAIERLEKSTVMIIGLGAVGSIISAYLTKTNVGNLVLVDNDTVDLSNLHRQYYFENNVDSNKSESLKNELKSINPNINITIISKFLSSDFFEKTQLPTKPDLIINCSDEPSVDVTSRIISKYAMSYNIPHIVGGGYNLHLTLIGQTIIPYKSACFECFKIYLNSINDKDIKNVKALDRNNRKLGSFSPLSGIAASLASLDAFKILIRRYDTLQQTNKRIEFNAQDFSFQVMDIERNPNCEWCGGHNE</sequence>
<dbReference type="InterPro" id="IPR000594">
    <property type="entry name" value="ThiF_NAD_FAD-bd"/>
</dbReference>
<dbReference type="InterPro" id="IPR045886">
    <property type="entry name" value="ThiF/MoeB/HesA"/>
</dbReference>